<reference evidence="1 2" key="1">
    <citation type="journal article" date="2022" name="DNA Res.">
        <title>Chromosomal-level genome assembly of the orchid tree Bauhinia variegata (Leguminosae; Cercidoideae) supports the allotetraploid origin hypothesis of Bauhinia.</title>
        <authorList>
            <person name="Zhong Y."/>
            <person name="Chen Y."/>
            <person name="Zheng D."/>
            <person name="Pang J."/>
            <person name="Liu Y."/>
            <person name="Luo S."/>
            <person name="Meng S."/>
            <person name="Qian L."/>
            <person name="Wei D."/>
            <person name="Dai S."/>
            <person name="Zhou R."/>
        </authorList>
    </citation>
    <scope>NUCLEOTIDE SEQUENCE [LARGE SCALE GENOMIC DNA]</scope>
    <source>
        <strain evidence="1">BV-YZ2020</strain>
    </source>
</reference>
<sequence>MSNNVNTALTLACEFYVLSISHSNKLHKTTKFISVNKPPRGWFKVNCDASTITDPGSISIGGVLRDDQGSWIAGLSGKLGDTSVSLGELWSIFHGLKLALFHNIKSIIVESDSSSCSCPFK</sequence>
<dbReference type="EMBL" id="CM039426">
    <property type="protein sequence ID" value="KAI4356948.1"/>
    <property type="molecule type" value="Genomic_DNA"/>
</dbReference>
<name>A0ACB9Q7Y5_BAUVA</name>
<protein>
    <submittedName>
        <fullName evidence="1">Uncharacterized protein</fullName>
    </submittedName>
</protein>
<organism evidence="1 2">
    <name type="scientific">Bauhinia variegata</name>
    <name type="common">Purple orchid tree</name>
    <name type="synonym">Phanera variegata</name>
    <dbReference type="NCBI Taxonomy" id="167791"/>
    <lineage>
        <taxon>Eukaryota</taxon>
        <taxon>Viridiplantae</taxon>
        <taxon>Streptophyta</taxon>
        <taxon>Embryophyta</taxon>
        <taxon>Tracheophyta</taxon>
        <taxon>Spermatophyta</taxon>
        <taxon>Magnoliopsida</taxon>
        <taxon>eudicotyledons</taxon>
        <taxon>Gunneridae</taxon>
        <taxon>Pentapetalae</taxon>
        <taxon>rosids</taxon>
        <taxon>fabids</taxon>
        <taxon>Fabales</taxon>
        <taxon>Fabaceae</taxon>
        <taxon>Cercidoideae</taxon>
        <taxon>Cercideae</taxon>
        <taxon>Bauhiniinae</taxon>
        <taxon>Bauhinia</taxon>
    </lineage>
</organism>
<accession>A0ACB9Q7Y5</accession>
<comment type="caution">
    <text evidence="1">The sequence shown here is derived from an EMBL/GenBank/DDBJ whole genome shotgun (WGS) entry which is preliminary data.</text>
</comment>
<dbReference type="Proteomes" id="UP000828941">
    <property type="component" value="Chromosome 1"/>
</dbReference>
<gene>
    <name evidence="1" type="ORF">L6164_000927</name>
</gene>
<keyword evidence="2" id="KW-1185">Reference proteome</keyword>
<proteinExistence type="predicted"/>
<evidence type="ECO:0000313" key="1">
    <source>
        <dbReference type="EMBL" id="KAI4356948.1"/>
    </source>
</evidence>
<evidence type="ECO:0000313" key="2">
    <source>
        <dbReference type="Proteomes" id="UP000828941"/>
    </source>
</evidence>